<organism evidence="2 3">
    <name type="scientific">Candidatus Giovannonibacteria bacterium RIFCSPLOWO2_12_FULL_43_26</name>
    <dbReference type="NCBI Taxonomy" id="1798363"/>
    <lineage>
        <taxon>Bacteria</taxon>
        <taxon>Candidatus Giovannoniibacteriota</taxon>
    </lineage>
</organism>
<name>A0A1F5XUL9_9BACT</name>
<feature type="transmembrane region" description="Helical" evidence="1">
    <location>
        <begin position="40"/>
        <end position="63"/>
    </location>
</feature>
<sequence length="65" mass="7670">MAFIVVLVLYTLFLAVYWSVVLSILWHVKQYSMPQDSYKWILWIFLATIAVLNIISLSLFFSLKL</sequence>
<keyword evidence="1" id="KW-0812">Transmembrane</keyword>
<dbReference type="Proteomes" id="UP000177334">
    <property type="component" value="Unassembled WGS sequence"/>
</dbReference>
<dbReference type="EMBL" id="MFIP01000023">
    <property type="protein sequence ID" value="OGF91582.1"/>
    <property type="molecule type" value="Genomic_DNA"/>
</dbReference>
<protein>
    <submittedName>
        <fullName evidence="2">Uncharacterized protein</fullName>
    </submittedName>
</protein>
<reference evidence="2 3" key="1">
    <citation type="journal article" date="2016" name="Nat. Commun.">
        <title>Thousands of microbial genomes shed light on interconnected biogeochemical processes in an aquifer system.</title>
        <authorList>
            <person name="Anantharaman K."/>
            <person name="Brown C.T."/>
            <person name="Hug L.A."/>
            <person name="Sharon I."/>
            <person name="Castelle C.J."/>
            <person name="Probst A.J."/>
            <person name="Thomas B.C."/>
            <person name="Singh A."/>
            <person name="Wilkins M.J."/>
            <person name="Karaoz U."/>
            <person name="Brodie E.L."/>
            <person name="Williams K.H."/>
            <person name="Hubbard S.S."/>
            <person name="Banfield J.F."/>
        </authorList>
    </citation>
    <scope>NUCLEOTIDE SEQUENCE [LARGE SCALE GENOMIC DNA]</scope>
</reference>
<accession>A0A1F5XUL9</accession>
<keyword evidence="1" id="KW-1133">Transmembrane helix</keyword>
<evidence type="ECO:0000313" key="2">
    <source>
        <dbReference type="EMBL" id="OGF91582.1"/>
    </source>
</evidence>
<evidence type="ECO:0000256" key="1">
    <source>
        <dbReference type="SAM" id="Phobius"/>
    </source>
</evidence>
<keyword evidence="1" id="KW-0472">Membrane</keyword>
<evidence type="ECO:0000313" key="3">
    <source>
        <dbReference type="Proteomes" id="UP000177334"/>
    </source>
</evidence>
<dbReference type="AlphaFoldDB" id="A0A1F5XUL9"/>
<proteinExistence type="predicted"/>
<comment type="caution">
    <text evidence="2">The sequence shown here is derived from an EMBL/GenBank/DDBJ whole genome shotgun (WGS) entry which is preliminary data.</text>
</comment>
<feature type="transmembrane region" description="Helical" evidence="1">
    <location>
        <begin position="7"/>
        <end position="28"/>
    </location>
</feature>
<gene>
    <name evidence="2" type="ORF">A3H05_01540</name>
</gene>